<accession>D8TCG4</accession>
<protein>
    <recommendedName>
        <fullName evidence="5">Pentacotripeptide-repeat region of PRORP domain-containing protein</fullName>
    </recommendedName>
</protein>
<evidence type="ECO:0000313" key="4">
    <source>
        <dbReference type="Proteomes" id="UP000001514"/>
    </source>
</evidence>
<dbReference type="InterPro" id="IPR011990">
    <property type="entry name" value="TPR-like_helical_dom_sf"/>
</dbReference>
<feature type="repeat" description="PPR" evidence="2">
    <location>
        <begin position="75"/>
        <end position="105"/>
    </location>
</feature>
<dbReference type="GO" id="GO:0009451">
    <property type="term" value="P:RNA modification"/>
    <property type="evidence" value="ECO:0007669"/>
    <property type="project" value="InterPro"/>
</dbReference>
<dbReference type="Gene3D" id="1.25.40.10">
    <property type="entry name" value="Tetratricopeptide repeat domain"/>
    <property type="match status" value="2"/>
</dbReference>
<sequence length="194" mass="21325">MPEKNVITWTAMIAGYAQNGHGKEGVALYRAMDLHGEQPNFITFVSALDACSLIPSIASGRIIHEGIPSELQRSNVIVSTAIVTMYARCGSMDDARRVFDWMEQRTAVSWNAMVAGYTQNGRGLEAFEVAELMDVEGIPKNDITFSMLLAACSRSGLVSRGRDYFVSMMEDYAIQPNVELFSSMVDVLARGGRL</sequence>
<dbReference type="GO" id="GO:0003723">
    <property type="term" value="F:RNA binding"/>
    <property type="evidence" value="ECO:0007669"/>
    <property type="project" value="InterPro"/>
</dbReference>
<dbReference type="EMBL" id="GL377717">
    <property type="protein sequence ID" value="EFJ05630.1"/>
    <property type="molecule type" value="Genomic_DNA"/>
</dbReference>
<gene>
    <name evidence="3" type="ORF">SELMODRAFT_5521</name>
</gene>
<evidence type="ECO:0008006" key="5">
    <source>
        <dbReference type="Google" id="ProtNLM"/>
    </source>
</evidence>
<dbReference type="InParanoid" id="D8TCG4"/>
<dbReference type="AlphaFoldDB" id="D8TCG4"/>
<feature type="repeat" description="PPR" evidence="2">
    <location>
        <begin position="5"/>
        <end position="39"/>
    </location>
</feature>
<proteinExistence type="predicted"/>
<dbReference type="NCBIfam" id="TIGR00756">
    <property type="entry name" value="PPR"/>
    <property type="match status" value="3"/>
</dbReference>
<dbReference type="Pfam" id="PF01535">
    <property type="entry name" value="PPR"/>
    <property type="match status" value="1"/>
</dbReference>
<keyword evidence="1" id="KW-0677">Repeat</keyword>
<dbReference type="PROSITE" id="PS51375">
    <property type="entry name" value="PPR"/>
    <property type="match status" value="4"/>
</dbReference>
<feature type="non-terminal residue" evidence="3">
    <location>
        <position position="194"/>
    </location>
</feature>
<dbReference type="FunFam" id="1.25.40.10:FF:000158">
    <property type="entry name" value="pentatricopeptide repeat-containing protein At2g33680"/>
    <property type="match status" value="1"/>
</dbReference>
<dbReference type="InterPro" id="IPR002885">
    <property type="entry name" value="PPR_rpt"/>
</dbReference>
<evidence type="ECO:0000256" key="1">
    <source>
        <dbReference type="ARBA" id="ARBA00022737"/>
    </source>
</evidence>
<dbReference type="KEGG" id="smo:SELMODRAFT_5521"/>
<feature type="repeat" description="PPR" evidence="2">
    <location>
        <begin position="141"/>
        <end position="176"/>
    </location>
</feature>
<organism evidence="4">
    <name type="scientific">Selaginella moellendorffii</name>
    <name type="common">Spikemoss</name>
    <dbReference type="NCBI Taxonomy" id="88036"/>
    <lineage>
        <taxon>Eukaryota</taxon>
        <taxon>Viridiplantae</taxon>
        <taxon>Streptophyta</taxon>
        <taxon>Embryophyta</taxon>
        <taxon>Tracheophyta</taxon>
        <taxon>Lycopodiopsida</taxon>
        <taxon>Selaginellales</taxon>
        <taxon>Selaginellaceae</taxon>
        <taxon>Selaginella</taxon>
    </lineage>
</organism>
<dbReference type="Gramene" id="EFJ05630">
    <property type="protein sequence ID" value="EFJ05630"/>
    <property type="gene ID" value="SELMODRAFT_5521"/>
</dbReference>
<dbReference type="Pfam" id="PF13041">
    <property type="entry name" value="PPR_2"/>
    <property type="match status" value="2"/>
</dbReference>
<reference evidence="3 4" key="1">
    <citation type="journal article" date="2011" name="Science">
        <title>The Selaginella genome identifies genetic changes associated with the evolution of vascular plants.</title>
        <authorList>
            <person name="Banks J.A."/>
            <person name="Nishiyama T."/>
            <person name="Hasebe M."/>
            <person name="Bowman J.L."/>
            <person name="Gribskov M."/>
            <person name="dePamphilis C."/>
            <person name="Albert V.A."/>
            <person name="Aono N."/>
            <person name="Aoyama T."/>
            <person name="Ambrose B.A."/>
            <person name="Ashton N.W."/>
            <person name="Axtell M.J."/>
            <person name="Barker E."/>
            <person name="Barker M.S."/>
            <person name="Bennetzen J.L."/>
            <person name="Bonawitz N.D."/>
            <person name="Chapple C."/>
            <person name="Cheng C."/>
            <person name="Correa L.G."/>
            <person name="Dacre M."/>
            <person name="DeBarry J."/>
            <person name="Dreyer I."/>
            <person name="Elias M."/>
            <person name="Engstrom E.M."/>
            <person name="Estelle M."/>
            <person name="Feng L."/>
            <person name="Finet C."/>
            <person name="Floyd S.K."/>
            <person name="Frommer W.B."/>
            <person name="Fujita T."/>
            <person name="Gramzow L."/>
            <person name="Gutensohn M."/>
            <person name="Harholt J."/>
            <person name="Hattori M."/>
            <person name="Heyl A."/>
            <person name="Hirai T."/>
            <person name="Hiwatashi Y."/>
            <person name="Ishikawa M."/>
            <person name="Iwata M."/>
            <person name="Karol K.G."/>
            <person name="Koehler B."/>
            <person name="Kolukisaoglu U."/>
            <person name="Kubo M."/>
            <person name="Kurata T."/>
            <person name="Lalonde S."/>
            <person name="Li K."/>
            <person name="Li Y."/>
            <person name="Litt A."/>
            <person name="Lyons E."/>
            <person name="Manning G."/>
            <person name="Maruyama T."/>
            <person name="Michael T.P."/>
            <person name="Mikami K."/>
            <person name="Miyazaki S."/>
            <person name="Morinaga S."/>
            <person name="Murata T."/>
            <person name="Mueller-Roeber B."/>
            <person name="Nelson D.R."/>
            <person name="Obara M."/>
            <person name="Oguri Y."/>
            <person name="Olmstead R.G."/>
            <person name="Onodera N."/>
            <person name="Petersen B.L."/>
            <person name="Pils B."/>
            <person name="Prigge M."/>
            <person name="Rensing S.A."/>
            <person name="Riano-Pachon D.M."/>
            <person name="Roberts A.W."/>
            <person name="Sato Y."/>
            <person name="Scheller H.V."/>
            <person name="Schulz B."/>
            <person name="Schulz C."/>
            <person name="Shakirov E.V."/>
            <person name="Shibagaki N."/>
            <person name="Shinohara N."/>
            <person name="Shippen D.E."/>
            <person name="Soerensen I."/>
            <person name="Sotooka R."/>
            <person name="Sugimoto N."/>
            <person name="Sugita M."/>
            <person name="Sumikawa N."/>
            <person name="Tanurdzic M."/>
            <person name="Theissen G."/>
            <person name="Ulvskov P."/>
            <person name="Wakazuki S."/>
            <person name="Weng J.K."/>
            <person name="Willats W.W."/>
            <person name="Wipf D."/>
            <person name="Wolf P.G."/>
            <person name="Yang L."/>
            <person name="Zimmer A.D."/>
            <person name="Zhu Q."/>
            <person name="Mitros T."/>
            <person name="Hellsten U."/>
            <person name="Loque D."/>
            <person name="Otillar R."/>
            <person name="Salamov A."/>
            <person name="Schmutz J."/>
            <person name="Shapiro H."/>
            <person name="Lindquist E."/>
            <person name="Lucas S."/>
            <person name="Rokhsar D."/>
            <person name="Grigoriev I.V."/>
        </authorList>
    </citation>
    <scope>NUCLEOTIDE SEQUENCE [LARGE SCALE GENOMIC DNA]</scope>
</reference>
<dbReference type="eggNOG" id="KOG4197">
    <property type="taxonomic scope" value="Eukaryota"/>
</dbReference>
<evidence type="ECO:0000313" key="3">
    <source>
        <dbReference type="EMBL" id="EFJ05630.1"/>
    </source>
</evidence>
<feature type="repeat" description="PPR" evidence="2">
    <location>
        <begin position="106"/>
        <end position="140"/>
    </location>
</feature>
<keyword evidence="4" id="KW-1185">Reference proteome</keyword>
<dbReference type="GO" id="GO:0048731">
    <property type="term" value="P:system development"/>
    <property type="evidence" value="ECO:0007669"/>
    <property type="project" value="UniProtKB-ARBA"/>
</dbReference>
<evidence type="ECO:0000256" key="2">
    <source>
        <dbReference type="PROSITE-ProRule" id="PRU00708"/>
    </source>
</evidence>
<dbReference type="InterPro" id="IPR046960">
    <property type="entry name" value="PPR_At4g14850-like_plant"/>
</dbReference>
<dbReference type="Proteomes" id="UP000001514">
    <property type="component" value="Unassembled WGS sequence"/>
</dbReference>
<dbReference type="OMA" id="QNEISWI"/>
<dbReference type="HOGENOM" id="CLU_002706_0_0_1"/>
<name>D8TCG4_SELML</name>
<dbReference type="PANTHER" id="PTHR47926:SF533">
    <property type="entry name" value="DYW DOMAIN-CONTAINING PROTEIN"/>
    <property type="match status" value="1"/>
</dbReference>
<dbReference type="PANTHER" id="PTHR47926">
    <property type="entry name" value="PENTATRICOPEPTIDE REPEAT-CONTAINING PROTEIN"/>
    <property type="match status" value="1"/>
</dbReference>